<dbReference type="EMBL" id="JAVLET010000013">
    <property type="protein sequence ID" value="KAL0466426.1"/>
    <property type="molecule type" value="Genomic_DNA"/>
</dbReference>
<accession>A0ABR3D163</accession>
<organism evidence="1 2">
    <name type="scientific">Neurospora intermedia</name>
    <dbReference type="NCBI Taxonomy" id="5142"/>
    <lineage>
        <taxon>Eukaryota</taxon>
        <taxon>Fungi</taxon>
        <taxon>Dikarya</taxon>
        <taxon>Ascomycota</taxon>
        <taxon>Pezizomycotina</taxon>
        <taxon>Sordariomycetes</taxon>
        <taxon>Sordariomycetidae</taxon>
        <taxon>Sordariales</taxon>
        <taxon>Sordariaceae</taxon>
        <taxon>Neurospora</taxon>
    </lineage>
</organism>
<keyword evidence="2" id="KW-1185">Reference proteome</keyword>
<sequence length="99" mass="11442">IDSKGGTNKSYVIRLLSYKFIDIVSNLPKSIIITTSISIAANNIDSYIIHLLLKLPFNINTINNFNSIRLSKFKKYKYFIINKKSILSMLNIYLINKRL</sequence>
<evidence type="ECO:0008006" key="3">
    <source>
        <dbReference type="Google" id="ProtNLM"/>
    </source>
</evidence>
<evidence type="ECO:0000313" key="1">
    <source>
        <dbReference type="EMBL" id="KAL0466426.1"/>
    </source>
</evidence>
<dbReference type="Proteomes" id="UP001451303">
    <property type="component" value="Unassembled WGS sequence"/>
</dbReference>
<feature type="non-terminal residue" evidence="1">
    <location>
        <position position="1"/>
    </location>
</feature>
<comment type="caution">
    <text evidence="1">The sequence shown here is derived from an EMBL/GenBank/DDBJ whole genome shotgun (WGS) entry which is preliminary data.</text>
</comment>
<protein>
    <recommendedName>
        <fullName evidence="3">DNA helicase</fullName>
    </recommendedName>
</protein>
<proteinExistence type="predicted"/>
<reference evidence="1 2" key="1">
    <citation type="submission" date="2023-09" db="EMBL/GenBank/DDBJ databases">
        <title>Multi-omics analysis of a traditional fermented food reveals byproduct-associated fungal strains for waste-to-food upcycling.</title>
        <authorList>
            <consortium name="Lawrence Berkeley National Laboratory"/>
            <person name="Rekdal V.M."/>
            <person name="Villalobos-Escobedo J.M."/>
            <person name="Rodriguez-Valeron N."/>
            <person name="Garcia M.O."/>
            <person name="Vasquez D.P."/>
            <person name="Damayanti I."/>
            <person name="Sorensen P.M."/>
            <person name="Baidoo E.E."/>
            <person name="De Carvalho A.C."/>
            <person name="Riley R."/>
            <person name="Lipzen A."/>
            <person name="He G."/>
            <person name="Yan M."/>
            <person name="Haridas S."/>
            <person name="Daum C."/>
            <person name="Yoshinaga Y."/>
            <person name="Ng V."/>
            <person name="Grigoriev I.V."/>
            <person name="Munk R."/>
            <person name="Nuraida L."/>
            <person name="Wijaya C.H."/>
            <person name="Morales P.-C."/>
            <person name="Keasling J.D."/>
        </authorList>
    </citation>
    <scope>NUCLEOTIDE SEQUENCE [LARGE SCALE GENOMIC DNA]</scope>
    <source>
        <strain evidence="1 2">FGSC 2613</strain>
    </source>
</reference>
<evidence type="ECO:0000313" key="2">
    <source>
        <dbReference type="Proteomes" id="UP001451303"/>
    </source>
</evidence>
<gene>
    <name evidence="1" type="ORF">QR685DRAFT_451294</name>
</gene>
<name>A0ABR3D163_NEUIN</name>